<protein>
    <recommendedName>
        <fullName evidence="5">Tim44-like domain-containing protein</fullName>
    </recommendedName>
</protein>
<organism evidence="3 4">
    <name type="scientific">Candidatus Jacksonbacteria bacterium RIFCSPLOWO2_02_FULL_44_20</name>
    <dbReference type="NCBI Taxonomy" id="1798460"/>
    <lineage>
        <taxon>Bacteria</taxon>
        <taxon>Candidatus Jacksoniibacteriota</taxon>
    </lineage>
</organism>
<accession>A0A1G2A7U3</accession>
<reference evidence="3 4" key="1">
    <citation type="journal article" date="2016" name="Nat. Commun.">
        <title>Thousands of microbial genomes shed light on interconnected biogeochemical processes in an aquifer system.</title>
        <authorList>
            <person name="Anantharaman K."/>
            <person name="Brown C.T."/>
            <person name="Hug L.A."/>
            <person name="Sharon I."/>
            <person name="Castelle C.J."/>
            <person name="Probst A.J."/>
            <person name="Thomas B.C."/>
            <person name="Singh A."/>
            <person name="Wilkins M.J."/>
            <person name="Karaoz U."/>
            <person name="Brodie E.L."/>
            <person name="Williams K.H."/>
            <person name="Hubbard S.S."/>
            <person name="Banfield J.F."/>
        </authorList>
    </citation>
    <scope>NUCLEOTIDE SEQUENCE [LARGE SCALE GENOMIC DNA]</scope>
</reference>
<keyword evidence="2" id="KW-0812">Transmembrane</keyword>
<name>A0A1G2A7U3_9BACT</name>
<feature type="region of interest" description="Disordered" evidence="1">
    <location>
        <begin position="34"/>
        <end position="65"/>
    </location>
</feature>
<keyword evidence="2" id="KW-1133">Transmembrane helix</keyword>
<sequence>MSIKSLSIITIIVFFIIAGLLGALFFISKQPPEDVPREDEVELNPVPEKTPEKKPEKEEDAEELKEFDESLFNAKDAVLPSEESADRGGALVFARVFIEDYGSFSTASGYRHIENYYPKMTQSMREFTEIWIKVNPTKVKSDSFYSIETSVANLRIDEYGNNSATVFIETARVETDVPEYYNRQSKQDVEVKLVKDEEEWKVDGVYWK</sequence>
<evidence type="ECO:0008006" key="5">
    <source>
        <dbReference type="Google" id="ProtNLM"/>
    </source>
</evidence>
<feature type="transmembrane region" description="Helical" evidence="2">
    <location>
        <begin position="6"/>
        <end position="27"/>
    </location>
</feature>
<keyword evidence="2" id="KW-0472">Membrane</keyword>
<comment type="caution">
    <text evidence="3">The sequence shown here is derived from an EMBL/GenBank/DDBJ whole genome shotgun (WGS) entry which is preliminary data.</text>
</comment>
<dbReference type="Proteomes" id="UP000178315">
    <property type="component" value="Unassembled WGS sequence"/>
</dbReference>
<evidence type="ECO:0000256" key="2">
    <source>
        <dbReference type="SAM" id="Phobius"/>
    </source>
</evidence>
<dbReference type="AlphaFoldDB" id="A0A1G2A7U3"/>
<evidence type="ECO:0000313" key="3">
    <source>
        <dbReference type="EMBL" id="OGY72729.1"/>
    </source>
</evidence>
<proteinExistence type="predicted"/>
<dbReference type="EMBL" id="MHJU01000024">
    <property type="protein sequence ID" value="OGY72729.1"/>
    <property type="molecule type" value="Genomic_DNA"/>
</dbReference>
<evidence type="ECO:0000256" key="1">
    <source>
        <dbReference type="SAM" id="MobiDB-lite"/>
    </source>
</evidence>
<evidence type="ECO:0000313" key="4">
    <source>
        <dbReference type="Proteomes" id="UP000178315"/>
    </source>
</evidence>
<gene>
    <name evidence="3" type="ORF">A3H61_05095</name>
</gene>